<evidence type="ECO:0000259" key="1">
    <source>
        <dbReference type="Pfam" id="PF01551"/>
    </source>
</evidence>
<keyword evidence="4" id="KW-1185">Reference proteome</keyword>
<comment type="caution">
    <text evidence="3">The sequence shown here is derived from an EMBL/GenBank/DDBJ whole genome shotgun (WGS) entry which is preliminary data.</text>
</comment>
<reference evidence="3 4" key="1">
    <citation type="submission" date="2019-07" db="EMBL/GenBank/DDBJ databases">
        <title>Rufibacter sp. nov., isolated from lake sediment.</title>
        <authorList>
            <person name="Qu J.-H."/>
        </authorList>
    </citation>
    <scope>NUCLEOTIDE SEQUENCE [LARGE SCALE GENOMIC DNA]</scope>
    <source>
        <strain evidence="3 4">NBS58-1</strain>
    </source>
</reference>
<organism evidence="3 4">
    <name type="scientific">Rufibacter hautae</name>
    <dbReference type="NCBI Taxonomy" id="2595005"/>
    <lineage>
        <taxon>Bacteria</taxon>
        <taxon>Pseudomonadati</taxon>
        <taxon>Bacteroidota</taxon>
        <taxon>Cytophagia</taxon>
        <taxon>Cytophagales</taxon>
        <taxon>Hymenobacteraceae</taxon>
        <taxon>Rufibacter</taxon>
    </lineage>
</organism>
<dbReference type="AlphaFoldDB" id="A0A5B6TII6"/>
<dbReference type="RefSeq" id="WP_149088830.1">
    <property type="nucleotide sequence ID" value="NZ_VKKY01000001.1"/>
</dbReference>
<dbReference type="Pfam" id="PF01551">
    <property type="entry name" value="Peptidase_M23"/>
    <property type="match status" value="1"/>
</dbReference>
<dbReference type="CDD" id="cd12797">
    <property type="entry name" value="M23_peptidase"/>
    <property type="match status" value="1"/>
</dbReference>
<name>A0A5B6TII6_9BACT</name>
<protein>
    <submittedName>
        <fullName evidence="3">M23 family metallopeptidase</fullName>
    </submittedName>
</protein>
<dbReference type="Gene3D" id="2.30.30.40">
    <property type="entry name" value="SH3 Domains"/>
    <property type="match status" value="1"/>
</dbReference>
<dbReference type="GO" id="GO:0004222">
    <property type="term" value="F:metalloendopeptidase activity"/>
    <property type="evidence" value="ECO:0007669"/>
    <property type="project" value="TreeGrafter"/>
</dbReference>
<gene>
    <name evidence="3" type="ORF">FOA19_00420</name>
</gene>
<dbReference type="InterPro" id="IPR011055">
    <property type="entry name" value="Dup_hybrid_motif"/>
</dbReference>
<dbReference type="Pfam" id="PF08239">
    <property type="entry name" value="SH3_3"/>
    <property type="match status" value="1"/>
</dbReference>
<dbReference type="Gene3D" id="2.70.70.10">
    <property type="entry name" value="Glucose Permease (Domain IIA)"/>
    <property type="match status" value="1"/>
</dbReference>
<dbReference type="PANTHER" id="PTHR21666:SF268">
    <property type="entry name" value="PEPTIDASE M23 DOMAIN-CONTAINING PROTEIN"/>
    <property type="match status" value="1"/>
</dbReference>
<dbReference type="InterPro" id="IPR003646">
    <property type="entry name" value="SH3-like_bac-type"/>
</dbReference>
<dbReference type="InterPro" id="IPR050570">
    <property type="entry name" value="Cell_wall_metabolism_enzyme"/>
</dbReference>
<dbReference type="EMBL" id="VKKY01000001">
    <property type="protein sequence ID" value="KAA3439185.1"/>
    <property type="molecule type" value="Genomic_DNA"/>
</dbReference>
<evidence type="ECO:0000259" key="2">
    <source>
        <dbReference type="Pfam" id="PF08239"/>
    </source>
</evidence>
<accession>A0A5B6TII6</accession>
<sequence>MQSNIFSIRLRFLFLIAFCGLLVFTGCSPQNSLRGVFKKQTPYEKYQASLKAAKLDETGLGKQWVAAGERALQQPVPITLPFKETGYFPADKPLAAGYRFTVKQGQKVAVKVQTQGREVPQVFIDLFETDVANPAQPKQVANADTTAQDLEYEIEEEVPHLLRVQPELLRSGQYTVTIESAPVLAFPVQGKDSRAVQSFWGQDRDAGARKHEGIDIFAARNTPVVASVEGMVTRVNTTPIGGKVVWLSDLKRQQSLYYAHLDSQLVQPGQRVSIGDTLGLLGNTGNAKSTAPHLHFGIYRFGQGAVDPYPYVFKDRTKPAGFQADEKKLGNWVRVAKPNASLRETASSGATPLQKLAQYTPLQVLAGSASWYRVLLPDGRQGYVAASMVETLEKPIQDFRLRREAPLLEASSVDAAAQKSISADSTVRVLAKQDEFWLVKDAEGTTGWIPVEVAR</sequence>
<feature type="domain" description="SH3b" evidence="2">
    <location>
        <begin position="339"/>
        <end position="389"/>
    </location>
</feature>
<dbReference type="InterPro" id="IPR016047">
    <property type="entry name" value="M23ase_b-sheet_dom"/>
</dbReference>
<evidence type="ECO:0000313" key="3">
    <source>
        <dbReference type="EMBL" id="KAA3439185.1"/>
    </source>
</evidence>
<feature type="domain" description="M23ase beta-sheet core" evidence="1">
    <location>
        <begin position="210"/>
        <end position="308"/>
    </location>
</feature>
<evidence type="ECO:0000313" key="4">
    <source>
        <dbReference type="Proteomes" id="UP000324133"/>
    </source>
</evidence>
<dbReference type="SUPFAM" id="SSF51261">
    <property type="entry name" value="Duplicated hybrid motif"/>
    <property type="match status" value="1"/>
</dbReference>
<dbReference type="OrthoDB" id="9810477at2"/>
<proteinExistence type="predicted"/>
<dbReference type="Proteomes" id="UP000324133">
    <property type="component" value="Unassembled WGS sequence"/>
</dbReference>
<dbReference type="PANTHER" id="PTHR21666">
    <property type="entry name" value="PEPTIDASE-RELATED"/>
    <property type="match status" value="1"/>
</dbReference>